<dbReference type="GO" id="GO:0003723">
    <property type="term" value="F:RNA binding"/>
    <property type="evidence" value="ECO:0007669"/>
    <property type="project" value="UniProtKB-UniRule"/>
</dbReference>
<dbReference type="OrthoDB" id="412748at2759"/>
<comment type="caution">
    <text evidence="19">The sequence shown here is derived from an EMBL/GenBank/DDBJ whole genome shotgun (WGS) entry which is preliminary data.</text>
</comment>
<feature type="binding site" evidence="13">
    <location>
        <position position="104"/>
    </location>
    <ligand>
        <name>Mg(2+)</name>
        <dbReference type="ChEBI" id="CHEBI:18420"/>
        <label>2</label>
        <note>catalytic</note>
    </ligand>
</feature>
<keyword evidence="20" id="KW-1185">Reference proteome</keyword>
<feature type="binding site" evidence="12">
    <location>
        <position position="159"/>
    </location>
    <ligand>
        <name>ATP</name>
        <dbReference type="ChEBI" id="CHEBI:30616"/>
    </ligand>
</feature>
<dbReference type="PIRSF" id="PIRSF018425">
    <property type="entry name" value="PolyA_polymerase"/>
    <property type="match status" value="1"/>
</dbReference>
<evidence type="ECO:0000313" key="19">
    <source>
        <dbReference type="EMBL" id="KAH6661380.1"/>
    </source>
</evidence>
<dbReference type="InterPro" id="IPR007012">
    <property type="entry name" value="PolA_pol_cen_dom"/>
</dbReference>
<evidence type="ECO:0000256" key="13">
    <source>
        <dbReference type="PIRSR" id="PIRSR018425-2"/>
    </source>
</evidence>
<evidence type="ECO:0000256" key="7">
    <source>
        <dbReference type="ARBA" id="ARBA00022741"/>
    </source>
</evidence>
<dbReference type="InterPro" id="IPR007010">
    <property type="entry name" value="PolA_pol_RNA-bd_dom"/>
</dbReference>
<feature type="region of interest" description="Disordered" evidence="14">
    <location>
        <begin position="581"/>
        <end position="606"/>
    </location>
</feature>
<keyword evidence="8 11" id="KW-0067">ATP-binding</keyword>
<dbReference type="AlphaFoldDB" id="A0A9P8V0A2"/>
<evidence type="ECO:0000256" key="5">
    <source>
        <dbReference type="ARBA" id="ARBA00022679"/>
    </source>
</evidence>
<evidence type="ECO:0000256" key="8">
    <source>
        <dbReference type="ARBA" id="ARBA00022840"/>
    </source>
</evidence>
<comment type="cofactor">
    <cofactor evidence="1">
        <name>Mn(2+)</name>
        <dbReference type="ChEBI" id="CHEBI:29035"/>
    </cofactor>
</comment>
<feature type="domain" description="Poly(A) polymerase RNA-binding" evidence="16">
    <location>
        <begin position="361"/>
        <end position="581"/>
    </location>
</feature>
<feature type="compositionally biased region" description="Polar residues" evidence="14">
    <location>
        <begin position="588"/>
        <end position="597"/>
    </location>
</feature>
<feature type="region of interest" description="Disordered" evidence="14">
    <location>
        <begin position="637"/>
        <end position="659"/>
    </location>
</feature>
<evidence type="ECO:0000259" key="18">
    <source>
        <dbReference type="Pfam" id="PF20750"/>
    </source>
</evidence>
<dbReference type="InterPro" id="IPR048840">
    <property type="entry name" value="PolA_pol_NTPase"/>
</dbReference>
<dbReference type="FunFam" id="3.30.460.10:FF:000002">
    <property type="entry name" value="Poly(A) polymerase alpha, putative"/>
    <property type="match status" value="1"/>
</dbReference>
<feature type="domain" description="Poly(A) polymerase central" evidence="17">
    <location>
        <begin position="214"/>
        <end position="358"/>
    </location>
</feature>
<dbReference type="CDD" id="cd05402">
    <property type="entry name" value="NT_PAP_TUTase"/>
    <property type="match status" value="1"/>
</dbReference>
<dbReference type="GeneID" id="70126240"/>
<keyword evidence="9 13" id="KW-0460">Magnesium</keyword>
<feature type="compositionally biased region" description="Polar residues" evidence="14">
    <location>
        <begin position="474"/>
        <end position="485"/>
    </location>
</feature>
<keyword evidence="15" id="KW-1133">Transmembrane helix</keyword>
<feature type="region of interest" description="Disordered" evidence="14">
    <location>
        <begin position="448"/>
        <end position="485"/>
    </location>
</feature>
<evidence type="ECO:0000256" key="2">
    <source>
        <dbReference type="ARBA" id="ARBA00004123"/>
    </source>
</evidence>
<dbReference type="SUPFAM" id="SSF81301">
    <property type="entry name" value="Nucleotidyltransferase"/>
    <property type="match status" value="1"/>
</dbReference>
<dbReference type="Proteomes" id="UP000758603">
    <property type="component" value="Unassembled WGS sequence"/>
</dbReference>
<feature type="binding site" evidence="12">
    <location>
        <position position="223"/>
    </location>
    <ligand>
        <name>ATP</name>
        <dbReference type="ChEBI" id="CHEBI:30616"/>
    </ligand>
</feature>
<feature type="compositionally biased region" description="Basic and acidic residues" evidence="14">
    <location>
        <begin position="454"/>
        <end position="465"/>
    </location>
</feature>
<comment type="cofactor">
    <cofactor evidence="13">
        <name>Mg(2+)</name>
        <dbReference type="ChEBI" id="CHEBI:18420"/>
    </cofactor>
    <text evidence="13">Binds 2 magnesium ions. Also active with manganese.</text>
</comment>
<evidence type="ECO:0000259" key="16">
    <source>
        <dbReference type="Pfam" id="PF04926"/>
    </source>
</evidence>
<evidence type="ECO:0000256" key="15">
    <source>
        <dbReference type="SAM" id="Phobius"/>
    </source>
</evidence>
<dbReference type="SUPFAM" id="SSF81631">
    <property type="entry name" value="PAP/OAS1 substrate-binding domain"/>
    <property type="match status" value="1"/>
</dbReference>
<dbReference type="EMBL" id="JAGPXC010000001">
    <property type="protein sequence ID" value="KAH6661380.1"/>
    <property type="molecule type" value="Genomic_DNA"/>
</dbReference>
<evidence type="ECO:0000256" key="1">
    <source>
        <dbReference type="ARBA" id="ARBA00001936"/>
    </source>
</evidence>
<dbReference type="Gene3D" id="3.30.70.590">
    <property type="entry name" value="Poly(A) polymerase predicted RNA binding domain"/>
    <property type="match status" value="1"/>
</dbReference>
<dbReference type="GO" id="GO:0006397">
    <property type="term" value="P:mRNA processing"/>
    <property type="evidence" value="ECO:0007669"/>
    <property type="project" value="UniProtKB-KW"/>
</dbReference>
<dbReference type="EC" id="2.7.7.19" evidence="11"/>
<dbReference type="GO" id="GO:0046872">
    <property type="term" value="F:metal ion binding"/>
    <property type="evidence" value="ECO:0007669"/>
    <property type="project" value="UniProtKB-KW"/>
</dbReference>
<keyword evidence="15" id="KW-0812">Transmembrane</keyword>
<evidence type="ECO:0000313" key="20">
    <source>
        <dbReference type="Proteomes" id="UP000758603"/>
    </source>
</evidence>
<dbReference type="InterPro" id="IPR011068">
    <property type="entry name" value="NuclTrfase_I-like_C"/>
</dbReference>
<evidence type="ECO:0000256" key="3">
    <source>
        <dbReference type="ARBA" id="ARBA00010912"/>
    </source>
</evidence>
<feature type="binding site" evidence="13">
    <location>
        <position position="102"/>
    </location>
    <ligand>
        <name>Mg(2+)</name>
        <dbReference type="ChEBI" id="CHEBI:18420"/>
        <label>1</label>
        <note>catalytic</note>
    </ligand>
</feature>
<feature type="domain" description="Poly(A) polymerase nucleotidyltransferase" evidence="18">
    <location>
        <begin position="9"/>
        <end position="209"/>
    </location>
</feature>
<evidence type="ECO:0000256" key="12">
    <source>
        <dbReference type="PIRSR" id="PIRSR018425-1"/>
    </source>
</evidence>
<keyword evidence="7 11" id="KW-0547">Nucleotide-binding</keyword>
<gene>
    <name evidence="19" type="ORF">BKA67DRAFT_510700</name>
</gene>
<dbReference type="FunFam" id="1.10.1410.10:FF:000001">
    <property type="entry name" value="Putative poly(A) polymerase gamma"/>
    <property type="match status" value="1"/>
</dbReference>
<dbReference type="Pfam" id="PF20750">
    <property type="entry name" value="PAP_NTPase"/>
    <property type="match status" value="1"/>
</dbReference>
<accession>A0A9P8V0A2</accession>
<comment type="function">
    <text evidence="11">Polymerase that creates the 3'-poly(A) tail of mRNA's.</text>
</comment>
<keyword evidence="15" id="KW-0472">Membrane</keyword>
<comment type="similarity">
    <text evidence="3 11">Belongs to the poly(A) polymerase family.</text>
</comment>
<dbReference type="InterPro" id="IPR014492">
    <property type="entry name" value="PolyA_polymerase"/>
</dbReference>
<sequence length="659" mass="74041">MASSEKTYGVTPPISTVLPTPIEVQSTNALLEELKRQGTYESQEETNKRHKVLADLQRITDEFVRRIAKKKEPHNTALIREARGEVFTYGSFCLGVYGPGSDIDTLVCAPKYVTRQHYFEDFPDLIVEMAPKGAITDLTPVEDAFVPIIKFEYWGISIDLIFARIATLTQFPKHKELYLTDNQYLRGLDEAELRSVNGTRVTNEILNLVPEKATFRLALRAIKLWAQRRAIYANIIGFPGGVVWAMLVARICQLYPKASAAIIVTKFFVIIRQWPWPSPVMLKQMEDGPLNVRVWNPKIYKGDSFHLMPVITPAYPQMCATFNITHSNKAVIQRELERARDIASEIIAGARPWKDLFVKHSFFTSGYKYYLAVVVTSKDKDAHKIWSGFVESKVRVLVASVERHASIAIAHPFNKGFDRTHKVLDDDQFSAVMDGKLDYVCKEDDTPVTPVKDGPVKDNADKIKPSAETPIKPESSSPGVESAPTQLDISMKSESGEESKVKIEDLPSQDDKIYTTTHYIGLELAEAGAKSLDLSFQVNEFKDLCHGWDKYKPELNFLSIQHVRNINLPDDVFEAGEVKPTRPLKKSGATNGAASQKTVKRPNPSPSDVCWDERWIAKSDGRCKTLFLPLMRGEPLTGRVGTTPVKTTPANSRRLKTAE</sequence>
<dbReference type="GO" id="GO:1990817">
    <property type="term" value="F:poly(A) RNA polymerase activity"/>
    <property type="evidence" value="ECO:0007669"/>
    <property type="project" value="UniProtKB-UniRule"/>
</dbReference>
<evidence type="ECO:0000256" key="4">
    <source>
        <dbReference type="ARBA" id="ARBA00022664"/>
    </source>
</evidence>
<feature type="binding site" evidence="13">
    <location>
        <position position="104"/>
    </location>
    <ligand>
        <name>Mg(2+)</name>
        <dbReference type="ChEBI" id="CHEBI:18420"/>
        <label>1</label>
        <note>catalytic</note>
    </ligand>
</feature>
<dbReference type="PANTHER" id="PTHR10682">
    <property type="entry name" value="POLY A POLYMERASE"/>
    <property type="match status" value="1"/>
</dbReference>
<dbReference type="RefSeq" id="XP_045965511.1">
    <property type="nucleotide sequence ID" value="XM_046097348.1"/>
</dbReference>
<evidence type="ECO:0000259" key="17">
    <source>
        <dbReference type="Pfam" id="PF04928"/>
    </source>
</evidence>
<feature type="binding site" evidence="13">
    <location>
        <position position="159"/>
    </location>
    <ligand>
        <name>Mg(2+)</name>
        <dbReference type="ChEBI" id="CHEBI:18420"/>
        <label>2</label>
        <note>catalytic</note>
    </ligand>
</feature>
<keyword evidence="10 11" id="KW-0539">Nucleus</keyword>
<comment type="subcellular location">
    <subcellularLocation>
        <location evidence="2 11">Nucleus</location>
    </subcellularLocation>
</comment>
<reference evidence="19" key="1">
    <citation type="journal article" date="2021" name="Nat. Commun.">
        <title>Genetic determinants of endophytism in the Arabidopsis root mycobiome.</title>
        <authorList>
            <person name="Mesny F."/>
            <person name="Miyauchi S."/>
            <person name="Thiergart T."/>
            <person name="Pickel B."/>
            <person name="Atanasova L."/>
            <person name="Karlsson M."/>
            <person name="Huettel B."/>
            <person name="Barry K.W."/>
            <person name="Haridas S."/>
            <person name="Chen C."/>
            <person name="Bauer D."/>
            <person name="Andreopoulos W."/>
            <person name="Pangilinan J."/>
            <person name="LaButti K."/>
            <person name="Riley R."/>
            <person name="Lipzen A."/>
            <person name="Clum A."/>
            <person name="Drula E."/>
            <person name="Henrissat B."/>
            <person name="Kohler A."/>
            <person name="Grigoriev I.V."/>
            <person name="Martin F.M."/>
            <person name="Hacquard S."/>
        </authorList>
    </citation>
    <scope>NUCLEOTIDE SEQUENCE</scope>
    <source>
        <strain evidence="19">MPI-SDFR-AT-0073</strain>
    </source>
</reference>
<keyword evidence="4 11" id="KW-0507">mRNA processing</keyword>
<dbReference type="InterPro" id="IPR043519">
    <property type="entry name" value="NT_sf"/>
</dbReference>
<feature type="binding site" evidence="12">
    <location>
        <begin position="241"/>
        <end position="242"/>
    </location>
    <ligand>
        <name>ATP</name>
        <dbReference type="ChEBI" id="CHEBI:30616"/>
    </ligand>
</feature>
<name>A0A9P8V0A2_9PEZI</name>
<keyword evidence="5 11" id="KW-0808">Transferase</keyword>
<evidence type="ECO:0000256" key="14">
    <source>
        <dbReference type="SAM" id="MobiDB-lite"/>
    </source>
</evidence>
<dbReference type="SUPFAM" id="SSF55003">
    <property type="entry name" value="PAP/Archaeal CCA-adding enzyme, C-terminal domain"/>
    <property type="match status" value="1"/>
</dbReference>
<dbReference type="GO" id="GO:0005524">
    <property type="term" value="F:ATP binding"/>
    <property type="evidence" value="ECO:0007669"/>
    <property type="project" value="UniProtKB-UniRule"/>
</dbReference>
<evidence type="ECO:0000256" key="9">
    <source>
        <dbReference type="ARBA" id="ARBA00022842"/>
    </source>
</evidence>
<feature type="binding site" evidence="12">
    <location>
        <position position="232"/>
    </location>
    <ligand>
        <name>ATP</name>
        <dbReference type="ChEBI" id="CHEBI:30616"/>
    </ligand>
</feature>
<comment type="catalytic activity">
    <reaction evidence="11">
        <text>RNA(n) + ATP = RNA(n)-3'-adenine ribonucleotide + diphosphate</text>
        <dbReference type="Rhea" id="RHEA:11332"/>
        <dbReference type="Rhea" id="RHEA-COMP:14527"/>
        <dbReference type="Rhea" id="RHEA-COMP:17347"/>
        <dbReference type="ChEBI" id="CHEBI:30616"/>
        <dbReference type="ChEBI" id="CHEBI:33019"/>
        <dbReference type="ChEBI" id="CHEBI:140395"/>
        <dbReference type="ChEBI" id="CHEBI:173115"/>
        <dbReference type="EC" id="2.7.7.19"/>
    </reaction>
</comment>
<evidence type="ECO:0000256" key="10">
    <source>
        <dbReference type="ARBA" id="ARBA00023242"/>
    </source>
</evidence>
<evidence type="ECO:0000256" key="11">
    <source>
        <dbReference type="PIRNR" id="PIRNR018425"/>
    </source>
</evidence>
<dbReference type="PANTHER" id="PTHR10682:SF10">
    <property type="entry name" value="POLYNUCLEOTIDE ADENYLYLTRANSFERASE"/>
    <property type="match status" value="1"/>
</dbReference>
<dbReference type="GO" id="GO:0031123">
    <property type="term" value="P:RNA 3'-end processing"/>
    <property type="evidence" value="ECO:0007669"/>
    <property type="project" value="InterPro"/>
</dbReference>
<evidence type="ECO:0000256" key="6">
    <source>
        <dbReference type="ARBA" id="ARBA00022723"/>
    </source>
</evidence>
<feature type="binding site" evidence="13">
    <location>
        <position position="102"/>
    </location>
    <ligand>
        <name>Mg(2+)</name>
        <dbReference type="ChEBI" id="CHEBI:18420"/>
        <label>2</label>
        <note>catalytic</note>
    </ligand>
</feature>
<dbReference type="Gene3D" id="3.30.460.10">
    <property type="entry name" value="Beta Polymerase, domain 2"/>
    <property type="match status" value="1"/>
</dbReference>
<feature type="binding site" evidence="12">
    <location>
        <begin position="102"/>
        <end position="104"/>
    </location>
    <ligand>
        <name>ATP</name>
        <dbReference type="ChEBI" id="CHEBI:30616"/>
    </ligand>
</feature>
<dbReference type="GO" id="GO:0005634">
    <property type="term" value="C:nucleus"/>
    <property type="evidence" value="ECO:0007669"/>
    <property type="project" value="UniProtKB-SubCell"/>
</dbReference>
<proteinExistence type="inferred from homology"/>
<dbReference type="Gene3D" id="1.10.1410.10">
    <property type="match status" value="1"/>
</dbReference>
<feature type="transmembrane region" description="Helical" evidence="15">
    <location>
        <begin position="230"/>
        <end position="249"/>
    </location>
</feature>
<protein>
    <recommendedName>
        <fullName evidence="11">Poly(A) polymerase</fullName>
        <ecNumber evidence="11">2.7.7.19</ecNumber>
    </recommendedName>
</protein>
<dbReference type="Pfam" id="PF04926">
    <property type="entry name" value="PAP_RNA-bind"/>
    <property type="match status" value="1"/>
</dbReference>
<keyword evidence="6 13" id="KW-0479">Metal-binding</keyword>
<organism evidence="19 20">
    <name type="scientific">Truncatella angustata</name>
    <dbReference type="NCBI Taxonomy" id="152316"/>
    <lineage>
        <taxon>Eukaryota</taxon>
        <taxon>Fungi</taxon>
        <taxon>Dikarya</taxon>
        <taxon>Ascomycota</taxon>
        <taxon>Pezizomycotina</taxon>
        <taxon>Sordariomycetes</taxon>
        <taxon>Xylariomycetidae</taxon>
        <taxon>Amphisphaeriales</taxon>
        <taxon>Sporocadaceae</taxon>
        <taxon>Truncatella</taxon>
    </lineage>
</organism>
<dbReference type="Pfam" id="PF04928">
    <property type="entry name" value="PAP_central"/>
    <property type="match status" value="1"/>
</dbReference>